<evidence type="ECO:0000313" key="15">
    <source>
        <dbReference type="Proteomes" id="UP001213664"/>
    </source>
</evidence>
<evidence type="ECO:0000256" key="7">
    <source>
        <dbReference type="ARBA" id="ARBA00022777"/>
    </source>
</evidence>
<proteinExistence type="predicted"/>
<dbReference type="InterPro" id="IPR036890">
    <property type="entry name" value="HATPase_C_sf"/>
</dbReference>
<dbReference type="Proteomes" id="UP001213664">
    <property type="component" value="Chromosome"/>
</dbReference>
<dbReference type="GO" id="GO:0000155">
    <property type="term" value="F:phosphorelay sensor kinase activity"/>
    <property type="evidence" value="ECO:0007669"/>
    <property type="project" value="InterPro"/>
</dbReference>
<dbReference type="EC" id="2.7.13.3" evidence="3"/>
<evidence type="ECO:0000256" key="4">
    <source>
        <dbReference type="ARBA" id="ARBA00022553"/>
    </source>
</evidence>
<dbReference type="PROSITE" id="PS50109">
    <property type="entry name" value="HIS_KIN"/>
    <property type="match status" value="1"/>
</dbReference>
<comment type="catalytic activity">
    <reaction evidence="1">
        <text>ATP + protein L-histidine = ADP + protein N-phospho-L-histidine.</text>
        <dbReference type="EC" id="2.7.13.3"/>
    </reaction>
</comment>
<protein>
    <recommendedName>
        <fullName evidence="3">histidine kinase</fullName>
        <ecNumber evidence="3">2.7.13.3</ecNumber>
    </recommendedName>
</protein>
<evidence type="ECO:0000259" key="13">
    <source>
        <dbReference type="PROSITE" id="PS50885"/>
    </source>
</evidence>
<dbReference type="PANTHER" id="PTHR45436">
    <property type="entry name" value="SENSOR HISTIDINE KINASE YKOH"/>
    <property type="match status" value="1"/>
</dbReference>
<dbReference type="PROSITE" id="PS50885">
    <property type="entry name" value="HAMP"/>
    <property type="match status" value="1"/>
</dbReference>
<evidence type="ECO:0000256" key="11">
    <source>
        <dbReference type="SAM" id="Phobius"/>
    </source>
</evidence>
<sequence length="479" mass="52706">MTEAPVAKRLDWGRWFGRPGRSLTRRLIWLASAWILVALVIAALVLTQAFQESALRRLGATLNETIDEIVVAASRTPPGDVAPQIQDARTLRLLSGKYWQILEVRPDGRLVNLARSNSLWRYDLALPPDLPRRLDAAFGDVITFNTTGPKDDAETHEPLRVAASMKSIPRHEHPIIFIAAVDRSEVDADTRQFAHVAWIALLVLGLGLVSAVFIQVRIGLRPLFDLRDEIADVRKGRSARIGRSYPLEIQPLAEQVNRLLDHNQEVVERQRTHVGNLAHALKTPISVMLAEAGTQEGQLPELVRRQTKVMQGQVDHHLRRARAAARAAHGLGETTPVPEVLDELAVMIEQVFRTKGVEIDWRAPDDLAFLGERQDLQEILGNLIENAAKFARRRVRVSAGGSGLGQMILVVEDDGPGLPADQRDTVMQRGARLDESAPGSGLGLSIVDDLTRAYGGRLTLADSDMGGLKAVLELPAAQT</sequence>
<dbReference type="PANTHER" id="PTHR45436:SF5">
    <property type="entry name" value="SENSOR HISTIDINE KINASE TRCS"/>
    <property type="match status" value="1"/>
</dbReference>
<keyword evidence="9" id="KW-0902">Two-component regulatory system</keyword>
<keyword evidence="4" id="KW-0597">Phosphoprotein</keyword>
<dbReference type="SUPFAM" id="SSF47384">
    <property type="entry name" value="Homodimeric domain of signal transducing histidine kinase"/>
    <property type="match status" value="1"/>
</dbReference>
<keyword evidence="10 11" id="KW-0472">Membrane</keyword>
<dbReference type="Gene3D" id="3.30.565.10">
    <property type="entry name" value="Histidine kinase-like ATPase, C-terminal domain"/>
    <property type="match status" value="1"/>
</dbReference>
<evidence type="ECO:0000256" key="8">
    <source>
        <dbReference type="ARBA" id="ARBA00022989"/>
    </source>
</evidence>
<dbReference type="AlphaFoldDB" id="A0AAJ5X3K8"/>
<evidence type="ECO:0000256" key="1">
    <source>
        <dbReference type="ARBA" id="ARBA00000085"/>
    </source>
</evidence>
<dbReference type="PRINTS" id="PR00344">
    <property type="entry name" value="BCTRLSENSOR"/>
</dbReference>
<gene>
    <name evidence="14" type="ORF">P0Y50_02270</name>
</gene>
<evidence type="ECO:0000256" key="10">
    <source>
        <dbReference type="ARBA" id="ARBA00023136"/>
    </source>
</evidence>
<keyword evidence="6 11" id="KW-0812">Transmembrane</keyword>
<feature type="domain" description="HAMP" evidence="13">
    <location>
        <begin position="217"/>
        <end position="268"/>
    </location>
</feature>
<dbReference type="Gene3D" id="1.10.287.130">
    <property type="match status" value="1"/>
</dbReference>
<evidence type="ECO:0000313" key="14">
    <source>
        <dbReference type="EMBL" id="WEK40453.1"/>
    </source>
</evidence>
<dbReference type="GO" id="GO:0005886">
    <property type="term" value="C:plasma membrane"/>
    <property type="evidence" value="ECO:0007669"/>
    <property type="project" value="TreeGrafter"/>
</dbReference>
<accession>A0AAJ5X3K8</accession>
<dbReference type="SMART" id="SM00387">
    <property type="entry name" value="HATPase_c"/>
    <property type="match status" value="1"/>
</dbReference>
<reference evidence="14" key="1">
    <citation type="submission" date="2023-03" db="EMBL/GenBank/DDBJ databases">
        <title>Andean soil-derived lignocellulolytic bacterial consortium as a source of novel taxa and putative plastic-active enzymes.</title>
        <authorList>
            <person name="Diaz-Garcia L."/>
            <person name="Chuvochina M."/>
            <person name="Feuerriegel G."/>
            <person name="Bunk B."/>
            <person name="Sproer C."/>
            <person name="Streit W.R."/>
            <person name="Rodriguez L.M."/>
            <person name="Overmann J."/>
            <person name="Jimenez D.J."/>
        </authorList>
    </citation>
    <scope>NUCLEOTIDE SEQUENCE</scope>
    <source>
        <strain evidence="14">MAG 833</strain>
    </source>
</reference>
<feature type="transmembrane region" description="Helical" evidence="11">
    <location>
        <begin position="193"/>
        <end position="214"/>
    </location>
</feature>
<evidence type="ECO:0000256" key="3">
    <source>
        <dbReference type="ARBA" id="ARBA00012438"/>
    </source>
</evidence>
<dbReference type="InterPro" id="IPR003594">
    <property type="entry name" value="HATPase_dom"/>
</dbReference>
<evidence type="ECO:0000256" key="6">
    <source>
        <dbReference type="ARBA" id="ARBA00022692"/>
    </source>
</evidence>
<dbReference type="InterPro" id="IPR003660">
    <property type="entry name" value="HAMP_dom"/>
</dbReference>
<comment type="subcellular location">
    <subcellularLocation>
        <location evidence="2">Membrane</location>
    </subcellularLocation>
</comment>
<dbReference type="InterPro" id="IPR036097">
    <property type="entry name" value="HisK_dim/P_sf"/>
</dbReference>
<dbReference type="SUPFAM" id="SSF55874">
    <property type="entry name" value="ATPase domain of HSP90 chaperone/DNA topoisomerase II/histidine kinase"/>
    <property type="match status" value="1"/>
</dbReference>
<evidence type="ECO:0000256" key="5">
    <source>
        <dbReference type="ARBA" id="ARBA00022679"/>
    </source>
</evidence>
<feature type="domain" description="Histidine kinase" evidence="12">
    <location>
        <begin position="276"/>
        <end position="478"/>
    </location>
</feature>
<evidence type="ECO:0000259" key="12">
    <source>
        <dbReference type="PROSITE" id="PS50109"/>
    </source>
</evidence>
<keyword evidence="7 14" id="KW-0418">Kinase</keyword>
<name>A0AAJ5X3K8_9CAUL</name>
<dbReference type="EMBL" id="CP119326">
    <property type="protein sequence ID" value="WEK40453.1"/>
    <property type="molecule type" value="Genomic_DNA"/>
</dbReference>
<dbReference type="Pfam" id="PF02518">
    <property type="entry name" value="HATPase_c"/>
    <property type="match status" value="1"/>
</dbReference>
<keyword evidence="5" id="KW-0808">Transferase</keyword>
<dbReference type="InterPro" id="IPR005467">
    <property type="entry name" value="His_kinase_dom"/>
</dbReference>
<evidence type="ECO:0000256" key="9">
    <source>
        <dbReference type="ARBA" id="ARBA00023012"/>
    </source>
</evidence>
<evidence type="ECO:0000256" key="2">
    <source>
        <dbReference type="ARBA" id="ARBA00004370"/>
    </source>
</evidence>
<dbReference type="InterPro" id="IPR050428">
    <property type="entry name" value="TCS_sensor_his_kinase"/>
</dbReference>
<dbReference type="InterPro" id="IPR004358">
    <property type="entry name" value="Sig_transdc_His_kin-like_C"/>
</dbReference>
<organism evidence="14 15">
    <name type="scientific">Candidatus Brevundimonas colombiensis</name>
    <dbReference type="NCBI Taxonomy" id="3121376"/>
    <lineage>
        <taxon>Bacteria</taxon>
        <taxon>Pseudomonadati</taxon>
        <taxon>Pseudomonadota</taxon>
        <taxon>Alphaproteobacteria</taxon>
        <taxon>Caulobacterales</taxon>
        <taxon>Caulobacteraceae</taxon>
        <taxon>Brevundimonas</taxon>
    </lineage>
</organism>
<feature type="transmembrane region" description="Helical" evidence="11">
    <location>
        <begin position="27"/>
        <end position="47"/>
    </location>
</feature>
<keyword evidence="8 11" id="KW-1133">Transmembrane helix</keyword>